<accession>A0ACB9R3J1</accession>
<evidence type="ECO:0000313" key="2">
    <source>
        <dbReference type="Proteomes" id="UP001057402"/>
    </source>
</evidence>
<gene>
    <name evidence="1" type="ORF">MLD38_011564</name>
</gene>
<organism evidence="1 2">
    <name type="scientific">Melastoma candidum</name>
    <dbReference type="NCBI Taxonomy" id="119954"/>
    <lineage>
        <taxon>Eukaryota</taxon>
        <taxon>Viridiplantae</taxon>
        <taxon>Streptophyta</taxon>
        <taxon>Embryophyta</taxon>
        <taxon>Tracheophyta</taxon>
        <taxon>Spermatophyta</taxon>
        <taxon>Magnoliopsida</taxon>
        <taxon>eudicotyledons</taxon>
        <taxon>Gunneridae</taxon>
        <taxon>Pentapetalae</taxon>
        <taxon>rosids</taxon>
        <taxon>malvids</taxon>
        <taxon>Myrtales</taxon>
        <taxon>Melastomataceae</taxon>
        <taxon>Melastomatoideae</taxon>
        <taxon>Melastomateae</taxon>
        <taxon>Melastoma</taxon>
    </lineage>
</organism>
<proteinExistence type="predicted"/>
<comment type="caution">
    <text evidence="1">The sequence shown here is derived from an EMBL/GenBank/DDBJ whole genome shotgun (WGS) entry which is preliminary data.</text>
</comment>
<evidence type="ECO:0000313" key="1">
    <source>
        <dbReference type="EMBL" id="KAI4373439.1"/>
    </source>
</evidence>
<sequence>MSGGFFRGTSADQDTRFSNKQAKLLKTQKFAQGLEHLVDMTKVKMDVMKPWIATRVTELLGFEDEVLINFIFGLLEGKEVNGKEIQISLTGFMEKNTGKFMKELWALLLSAQQNSSGVPQQFLDAKEEETRKKKEEADRIADEIQKKREKESKDMDQERVRKMDGGREKRTENPLELSPWASNDHPNEKRDGERGATRERPRSRSLSKSPRSRSRSVSSDKLYQSPLSRSPATRRRYSPRRSRSPPRRGYSYYRRSRSPLHRRSPSPARRRLQSPRRRSRSPGHRRHRRTPSPGRRRGTPSPTRHRRTPPPVRRRRTPSPVRRRRTPSPVRRRRTPSPVRRRRTPSPVRRHSTPSHVHHRRSSSPGYQRSPSIESQRSPSPAQRRSPSSLRKRSSSPIHRRSPSPVRRKPGSPLHRKSLSPVLDEVPLPSRRVSSPSSRGNERSPSTSSERSPILARGRSPVQAARSPMRVRKRSKTPPEKSLSLKSSSHSPASRGSLSPHLRRSLHKRSPGASSKGKTRSISPYKNHKKQDRRYNEDKRPTSPSDSPVQRVKDRVRHGDSPSPEKSGNQRLHRDSPGIQEESNNGRQKRSENSSSLGKHRDSPQKTENKETSLIAKAVGRRLSDSRNNDQERERGKSTATGVYPESADGVKSQNIDKDSPMKKRRSEQSGTARSDDKSLQLSNSAKEDSKQRSRIMEEQAGVPNAVSDGSDDDGRGRKEKRRNKRSKRHNTDSGDESNESEAEDRKEAKRRRRAERKLRKEEKRRRREERHRKRKERHAEKHKSKRDDSSSPSDEEAHQRDADPSDSLRAKGREIHPVVEDETDSKEKKLEVELRLKALESFKAKKGSGH</sequence>
<protein>
    <submittedName>
        <fullName evidence="1">Uncharacterized protein</fullName>
    </submittedName>
</protein>
<dbReference type="Proteomes" id="UP001057402">
    <property type="component" value="Chromosome 4"/>
</dbReference>
<keyword evidence="2" id="KW-1185">Reference proteome</keyword>
<name>A0ACB9R3J1_9MYRT</name>
<reference evidence="2" key="1">
    <citation type="journal article" date="2023" name="Front. Plant Sci.">
        <title>Chromosomal-level genome assembly of Melastoma candidum provides insights into trichome evolution.</title>
        <authorList>
            <person name="Zhong Y."/>
            <person name="Wu W."/>
            <person name="Sun C."/>
            <person name="Zou P."/>
            <person name="Liu Y."/>
            <person name="Dai S."/>
            <person name="Zhou R."/>
        </authorList>
    </citation>
    <scope>NUCLEOTIDE SEQUENCE [LARGE SCALE GENOMIC DNA]</scope>
</reference>
<dbReference type="EMBL" id="CM042883">
    <property type="protein sequence ID" value="KAI4373439.1"/>
    <property type="molecule type" value="Genomic_DNA"/>
</dbReference>